<dbReference type="AlphaFoldDB" id="A0AAD9AU80"/>
<comment type="caution">
    <text evidence="1">The sequence shown here is derived from an EMBL/GenBank/DDBJ whole genome shotgun (WGS) entry which is preliminary data.</text>
</comment>
<accession>A0AAD9AU80</accession>
<proteinExistence type="predicted"/>
<name>A0AAD9AU80_9PEZI</name>
<sequence>MGERTGSRVFQWVWSYVTFGSSRALYIPRKCACEAYFAWGWLRKRASQLPSKQAGLQPMTRIQNFSALRTGTRNVFRAKSHSLESSVAIQSGNKGTLGVNYKEAHMLGTKLVRRALN</sequence>
<evidence type="ECO:0000313" key="1">
    <source>
        <dbReference type="EMBL" id="KAK1853357.1"/>
    </source>
</evidence>
<organism evidence="1 2">
    <name type="scientific">Colletotrichum chrysophilum</name>
    <dbReference type="NCBI Taxonomy" id="1836956"/>
    <lineage>
        <taxon>Eukaryota</taxon>
        <taxon>Fungi</taxon>
        <taxon>Dikarya</taxon>
        <taxon>Ascomycota</taxon>
        <taxon>Pezizomycotina</taxon>
        <taxon>Sordariomycetes</taxon>
        <taxon>Hypocreomycetidae</taxon>
        <taxon>Glomerellales</taxon>
        <taxon>Glomerellaceae</taxon>
        <taxon>Colletotrichum</taxon>
        <taxon>Colletotrichum gloeosporioides species complex</taxon>
    </lineage>
</organism>
<reference evidence="1" key="1">
    <citation type="submission" date="2023-01" db="EMBL/GenBank/DDBJ databases">
        <title>Colletotrichum chrysophilum M932 genome sequence.</title>
        <authorList>
            <person name="Baroncelli R."/>
        </authorList>
    </citation>
    <scope>NUCLEOTIDE SEQUENCE</scope>
    <source>
        <strain evidence="1">M932</strain>
    </source>
</reference>
<evidence type="ECO:0000313" key="2">
    <source>
        <dbReference type="Proteomes" id="UP001243330"/>
    </source>
</evidence>
<dbReference type="EMBL" id="JAQOWY010000056">
    <property type="protein sequence ID" value="KAK1853357.1"/>
    <property type="molecule type" value="Genomic_DNA"/>
</dbReference>
<dbReference type="Proteomes" id="UP001243330">
    <property type="component" value="Unassembled WGS sequence"/>
</dbReference>
<gene>
    <name evidence="1" type="ORF">CCHR01_03984</name>
</gene>
<protein>
    <submittedName>
        <fullName evidence="1">Uncharacterized protein</fullName>
    </submittedName>
</protein>
<keyword evidence="2" id="KW-1185">Reference proteome</keyword>